<evidence type="ECO:0000313" key="2">
    <source>
        <dbReference type="Proteomes" id="UP000054823"/>
    </source>
</evidence>
<dbReference type="Proteomes" id="UP000054823">
    <property type="component" value="Unassembled WGS sequence"/>
</dbReference>
<keyword evidence="2" id="KW-1185">Reference proteome</keyword>
<sequence>MVVYGVQGGLGLALARRYARHMMPQDALVLIVRPSESFAETIAEVRDLARCRVFGVAACAGASEWRVRQCAGLAQAAVVPCCLVVPVVAEEELPEDVAALVRQLRVPQVALIGEALTARRMAAKLRRQVAAQAVSIRAFCAEACATTNAAQLPSFSKNNARAGLADVVAMMSSPHGRQLWQSNLVARC</sequence>
<proteinExistence type="predicted"/>
<evidence type="ECO:0000313" key="1">
    <source>
        <dbReference type="EMBL" id="CUH52596.1"/>
    </source>
</evidence>
<dbReference type="EMBL" id="CYPW01000018">
    <property type="protein sequence ID" value="CUH52596.1"/>
    <property type="molecule type" value="Genomic_DNA"/>
</dbReference>
<accession>A0A0N7LS45</accession>
<protein>
    <submittedName>
        <fullName evidence="1">Uncharacterized protein</fullName>
    </submittedName>
</protein>
<reference evidence="1 2" key="1">
    <citation type="submission" date="2015-09" db="EMBL/GenBank/DDBJ databases">
        <authorList>
            <consortium name="Swine Surveillance"/>
        </authorList>
    </citation>
    <scope>NUCLEOTIDE SEQUENCE [LARGE SCALE GENOMIC DNA]</scope>
    <source>
        <strain evidence="1 2">CECT 7688</strain>
    </source>
</reference>
<organism evidence="1 2">
    <name type="scientific">Shimia marina</name>
    <dbReference type="NCBI Taxonomy" id="321267"/>
    <lineage>
        <taxon>Bacteria</taxon>
        <taxon>Pseudomonadati</taxon>
        <taxon>Pseudomonadota</taxon>
        <taxon>Alphaproteobacteria</taxon>
        <taxon>Rhodobacterales</taxon>
        <taxon>Roseobacteraceae</taxon>
    </lineage>
</organism>
<name>A0A0N7LS45_9RHOB</name>
<gene>
    <name evidence="1" type="ORF">SHM7688_02043</name>
</gene>
<dbReference type="AlphaFoldDB" id="A0A0N7LS45"/>